<dbReference type="PROSITE" id="PS51635">
    <property type="entry name" value="PNPLA"/>
    <property type="match status" value="1"/>
</dbReference>
<dbReference type="InterPro" id="IPR037483">
    <property type="entry name" value="YjjU-like"/>
</dbReference>
<gene>
    <name evidence="6" type="ORF">GCM10007391_22280</name>
</gene>
<feature type="short sequence motif" description="DGA/G" evidence="4">
    <location>
        <begin position="157"/>
        <end position="159"/>
    </location>
</feature>
<dbReference type="AlphaFoldDB" id="A0A918JNC8"/>
<evidence type="ECO:0000313" key="7">
    <source>
        <dbReference type="Proteomes" id="UP000631300"/>
    </source>
</evidence>
<dbReference type="Proteomes" id="UP000631300">
    <property type="component" value="Unassembled WGS sequence"/>
</dbReference>
<name>A0A918JNC8_9ALTE</name>
<keyword evidence="2 4" id="KW-0442">Lipid degradation</keyword>
<accession>A0A918JNC8</accession>
<keyword evidence="7" id="KW-1185">Reference proteome</keyword>
<organism evidence="6 7">
    <name type="scientific">Alteromonas halophila</name>
    <dbReference type="NCBI Taxonomy" id="516698"/>
    <lineage>
        <taxon>Bacteria</taxon>
        <taxon>Pseudomonadati</taxon>
        <taxon>Pseudomonadota</taxon>
        <taxon>Gammaproteobacteria</taxon>
        <taxon>Alteromonadales</taxon>
        <taxon>Alteromonadaceae</taxon>
        <taxon>Alteromonas/Salinimonas group</taxon>
        <taxon>Alteromonas</taxon>
    </lineage>
</organism>
<dbReference type="InterPro" id="IPR016035">
    <property type="entry name" value="Acyl_Trfase/lysoPLipase"/>
</dbReference>
<evidence type="ECO:0000256" key="3">
    <source>
        <dbReference type="ARBA" id="ARBA00023098"/>
    </source>
</evidence>
<dbReference type="CDD" id="cd07208">
    <property type="entry name" value="Pat_hypo_Ecoli_yjju_like"/>
    <property type="match status" value="1"/>
</dbReference>
<reference evidence="6" key="2">
    <citation type="submission" date="2020-09" db="EMBL/GenBank/DDBJ databases">
        <authorList>
            <person name="Sun Q."/>
            <person name="Kim S."/>
        </authorList>
    </citation>
    <scope>NUCLEOTIDE SEQUENCE</scope>
    <source>
        <strain evidence="6">KCTC 22164</strain>
    </source>
</reference>
<evidence type="ECO:0000259" key="5">
    <source>
        <dbReference type="PROSITE" id="PS51635"/>
    </source>
</evidence>
<dbReference type="InterPro" id="IPR050301">
    <property type="entry name" value="NTE"/>
</dbReference>
<dbReference type="GO" id="GO:0016787">
    <property type="term" value="F:hydrolase activity"/>
    <property type="evidence" value="ECO:0007669"/>
    <property type="project" value="UniProtKB-UniRule"/>
</dbReference>
<feature type="short sequence motif" description="GXSXG" evidence="4">
    <location>
        <begin position="37"/>
        <end position="41"/>
    </location>
</feature>
<dbReference type="PANTHER" id="PTHR14226">
    <property type="entry name" value="NEUROPATHY TARGET ESTERASE/SWISS CHEESE D.MELANOGASTER"/>
    <property type="match status" value="1"/>
</dbReference>
<protein>
    <submittedName>
        <fullName evidence="6">Patatin family protein</fullName>
    </submittedName>
</protein>
<comment type="caution">
    <text evidence="4">Lacks conserved residue(s) required for the propagation of feature annotation.</text>
</comment>
<dbReference type="InterPro" id="IPR045943">
    <property type="entry name" value="DUF6363"/>
</dbReference>
<sequence length="278" mass="31026">MKKALVVEGGAMRGIFAAGVLDGFLKRDMMDFDLAVGVSAGATNLATYITQAQGLSRTIISEYATRREFFSPLRFIRGGHMTDVHWLWQQCKNALPSHCRAPVDTIPLHVGITNVDTGDCEYHRVSNDNIDDLMVASCAIPTAYREQPVIDGKRYTDGGVADPIPAQKAYAMGARDITVVLSQPLSFAKPDIRSAWLLERLYGRQPQLMQAILNRADVYNHTREWLESPPKDCSVTVIAPDEAFRVRRLTMHRRKLALGYRSGLTAARRFLRGQQYAA</sequence>
<evidence type="ECO:0000313" key="6">
    <source>
        <dbReference type="EMBL" id="GGW88067.1"/>
    </source>
</evidence>
<keyword evidence="3 4" id="KW-0443">Lipid metabolism</keyword>
<dbReference type="InterPro" id="IPR002641">
    <property type="entry name" value="PNPLA_dom"/>
</dbReference>
<feature type="active site" description="Nucleophile" evidence="4">
    <location>
        <position position="39"/>
    </location>
</feature>
<evidence type="ECO:0000256" key="2">
    <source>
        <dbReference type="ARBA" id="ARBA00022963"/>
    </source>
</evidence>
<dbReference type="EMBL" id="BMXP01000005">
    <property type="protein sequence ID" value="GGW88067.1"/>
    <property type="molecule type" value="Genomic_DNA"/>
</dbReference>
<keyword evidence="1 4" id="KW-0378">Hydrolase</keyword>
<dbReference type="Pfam" id="PF19890">
    <property type="entry name" value="DUF6363"/>
    <property type="match status" value="1"/>
</dbReference>
<dbReference type="GO" id="GO:0016042">
    <property type="term" value="P:lipid catabolic process"/>
    <property type="evidence" value="ECO:0007669"/>
    <property type="project" value="UniProtKB-UniRule"/>
</dbReference>
<dbReference type="PANTHER" id="PTHR14226:SF25">
    <property type="entry name" value="PHOSPHOESTERASE"/>
    <property type="match status" value="1"/>
</dbReference>
<evidence type="ECO:0000256" key="4">
    <source>
        <dbReference type="PROSITE-ProRule" id="PRU01161"/>
    </source>
</evidence>
<proteinExistence type="predicted"/>
<dbReference type="RefSeq" id="WP_189406481.1">
    <property type="nucleotide sequence ID" value="NZ_BMXP01000005.1"/>
</dbReference>
<dbReference type="Pfam" id="PF01734">
    <property type="entry name" value="Patatin"/>
    <property type="match status" value="1"/>
</dbReference>
<feature type="active site" description="Proton acceptor" evidence="4">
    <location>
        <position position="157"/>
    </location>
</feature>
<dbReference type="SUPFAM" id="SSF52151">
    <property type="entry name" value="FabD/lysophospholipase-like"/>
    <property type="match status" value="1"/>
</dbReference>
<evidence type="ECO:0000256" key="1">
    <source>
        <dbReference type="ARBA" id="ARBA00022801"/>
    </source>
</evidence>
<feature type="domain" description="PNPLA" evidence="5">
    <location>
        <begin position="5"/>
        <end position="170"/>
    </location>
</feature>
<reference evidence="6" key="1">
    <citation type="journal article" date="2014" name="Int. J. Syst. Evol. Microbiol.">
        <title>Complete genome sequence of Corynebacterium casei LMG S-19264T (=DSM 44701T), isolated from a smear-ripened cheese.</title>
        <authorList>
            <consortium name="US DOE Joint Genome Institute (JGI-PGF)"/>
            <person name="Walter F."/>
            <person name="Albersmeier A."/>
            <person name="Kalinowski J."/>
            <person name="Ruckert C."/>
        </authorList>
    </citation>
    <scope>NUCLEOTIDE SEQUENCE</scope>
    <source>
        <strain evidence="6">KCTC 22164</strain>
    </source>
</reference>
<dbReference type="Gene3D" id="3.40.1090.10">
    <property type="entry name" value="Cytosolic phospholipase A2 catalytic domain"/>
    <property type="match status" value="2"/>
</dbReference>
<comment type="caution">
    <text evidence="6">The sequence shown here is derived from an EMBL/GenBank/DDBJ whole genome shotgun (WGS) entry which is preliminary data.</text>
</comment>